<evidence type="ECO:0000256" key="7">
    <source>
        <dbReference type="ARBA" id="ARBA00013031"/>
    </source>
</evidence>
<feature type="binding site" evidence="18">
    <location>
        <position position="248"/>
    </location>
    <ligand>
        <name>Zn(2+)</name>
        <dbReference type="ChEBI" id="CHEBI:29105"/>
    </ligand>
</feature>
<dbReference type="PIRSF" id="PIRSF001455">
    <property type="entry name" value="DHQ_synth"/>
    <property type="match status" value="1"/>
</dbReference>
<sequence>MITVPVNLDKRSYSIYIGSGILNCLGDLIKGLNFGKKALLVSNPAVYQRYGEIVEKSLAGGGVEVIAGEIGDGEEYKTLDVAAGLYDLAFSCGLDRRCPVIALGGGVVGDLAGFIAATYMRGVPFIQVPTTLLAQVDSSVGGKVAVNHPRGKNIIGAFYQPALVLADLETLKTLPAAEIKSGLAEIIKYGVISDGGFFAWLEENLGQLLGLRAAAMEHAVETSCRIKAEVVEADETEQGLRAVLNLGHTVGHAVEALTGYKVFSHGEAVGMGMAVAARMALRMGMLPEKEAGRIISLIERAGLPAALPADFTPDEILEVMRRDKKSLEGRLTMVLPAAVGQVRIIADVTGETVKKTLETSI</sequence>
<feature type="binding site" evidence="18">
    <location>
        <position position="152"/>
    </location>
    <ligand>
        <name>NAD(+)</name>
        <dbReference type="ChEBI" id="CHEBI:57540"/>
    </ligand>
</feature>
<dbReference type="AlphaFoldDB" id="A0A4Y7RLH1"/>
<evidence type="ECO:0000256" key="9">
    <source>
        <dbReference type="ARBA" id="ARBA00022490"/>
    </source>
</evidence>
<reference evidence="21 22" key="1">
    <citation type="journal article" date="2018" name="Environ. Microbiol.">
        <title>Novel energy conservation strategies and behaviour of Pelotomaculum schinkii driving syntrophic propionate catabolism.</title>
        <authorList>
            <person name="Hidalgo-Ahumada C.A.P."/>
            <person name="Nobu M.K."/>
            <person name="Narihiro T."/>
            <person name="Tamaki H."/>
            <person name="Liu W.T."/>
            <person name="Kamagata Y."/>
            <person name="Stams A.J.M."/>
            <person name="Imachi H."/>
            <person name="Sousa D.Z."/>
        </authorList>
    </citation>
    <scope>NUCLEOTIDE SEQUENCE [LARGE SCALE GENOMIC DNA]</scope>
    <source>
        <strain evidence="21 22">MGP</strain>
    </source>
</reference>
<dbReference type="NCBIfam" id="TIGR01357">
    <property type="entry name" value="aroB"/>
    <property type="match status" value="1"/>
</dbReference>
<evidence type="ECO:0000256" key="16">
    <source>
        <dbReference type="ARBA" id="ARBA00023239"/>
    </source>
</evidence>
<comment type="similarity">
    <text evidence="6 18">Belongs to the sugar phosphate cyclases superfamily. Dehydroquinate synthase family.</text>
</comment>
<dbReference type="Proteomes" id="UP000297597">
    <property type="component" value="Unassembled WGS sequence"/>
</dbReference>
<dbReference type="Gene3D" id="1.20.1090.10">
    <property type="entry name" value="Dehydroquinate synthase-like - alpha domain"/>
    <property type="match status" value="1"/>
</dbReference>
<dbReference type="CDD" id="cd08195">
    <property type="entry name" value="DHQS"/>
    <property type="match status" value="1"/>
</dbReference>
<evidence type="ECO:0000256" key="12">
    <source>
        <dbReference type="ARBA" id="ARBA00022741"/>
    </source>
</evidence>
<keyword evidence="11 18" id="KW-0479">Metal-binding</keyword>
<dbReference type="Pfam" id="PF01761">
    <property type="entry name" value="DHQ_synthase"/>
    <property type="match status" value="1"/>
</dbReference>
<evidence type="ECO:0000256" key="18">
    <source>
        <dbReference type="HAMAP-Rule" id="MF_00110"/>
    </source>
</evidence>
<comment type="function">
    <text evidence="18">Catalyzes the conversion of 3-deoxy-D-arabino-heptulosonate 7-phosphate (DAHP) to dehydroquinate (DHQ).</text>
</comment>
<feature type="binding site" evidence="18">
    <location>
        <begin position="170"/>
        <end position="173"/>
    </location>
    <ligand>
        <name>NAD(+)</name>
        <dbReference type="ChEBI" id="CHEBI:57540"/>
    </ligand>
</feature>
<evidence type="ECO:0000256" key="8">
    <source>
        <dbReference type="ARBA" id="ARBA00017684"/>
    </source>
</evidence>
<dbReference type="PANTHER" id="PTHR43622:SF7">
    <property type="entry name" value="3-DEHYDROQUINATE SYNTHASE, CHLOROPLASTIC"/>
    <property type="match status" value="1"/>
</dbReference>
<evidence type="ECO:0000256" key="11">
    <source>
        <dbReference type="ARBA" id="ARBA00022723"/>
    </source>
</evidence>
<evidence type="ECO:0000256" key="17">
    <source>
        <dbReference type="ARBA" id="ARBA00023285"/>
    </source>
</evidence>
<dbReference type="PANTHER" id="PTHR43622">
    <property type="entry name" value="3-DEHYDROQUINATE SYNTHASE"/>
    <property type="match status" value="1"/>
</dbReference>
<comment type="pathway">
    <text evidence="5 18">Metabolic intermediate biosynthesis; chorismate biosynthesis; chorismate from D-erythrose 4-phosphate and phosphoenolpyruvate: step 2/7.</text>
</comment>
<comment type="cofactor">
    <cofactor evidence="18">
        <name>Co(2+)</name>
        <dbReference type="ChEBI" id="CHEBI:48828"/>
    </cofactor>
    <cofactor evidence="18">
        <name>Zn(2+)</name>
        <dbReference type="ChEBI" id="CHEBI:29105"/>
    </cofactor>
    <text evidence="18">Binds 1 divalent metal cation per subunit. Can use either Co(2+) or Zn(2+).</text>
</comment>
<dbReference type="GO" id="GO:0046872">
    <property type="term" value="F:metal ion binding"/>
    <property type="evidence" value="ECO:0007669"/>
    <property type="project" value="UniProtKB-KW"/>
</dbReference>
<dbReference type="HAMAP" id="MF_00110">
    <property type="entry name" value="DHQ_synthase"/>
    <property type="match status" value="1"/>
</dbReference>
<dbReference type="Pfam" id="PF24621">
    <property type="entry name" value="DHQS_C"/>
    <property type="match status" value="1"/>
</dbReference>
<evidence type="ECO:0000256" key="15">
    <source>
        <dbReference type="ARBA" id="ARBA00023141"/>
    </source>
</evidence>
<dbReference type="GO" id="GO:0005737">
    <property type="term" value="C:cytoplasm"/>
    <property type="evidence" value="ECO:0007669"/>
    <property type="project" value="UniProtKB-SubCell"/>
</dbReference>
<comment type="cofactor">
    <cofactor evidence="3">
        <name>Zn(2+)</name>
        <dbReference type="ChEBI" id="CHEBI:29105"/>
    </cofactor>
</comment>
<dbReference type="GO" id="GO:0009073">
    <property type="term" value="P:aromatic amino acid family biosynthetic process"/>
    <property type="evidence" value="ECO:0007669"/>
    <property type="project" value="UniProtKB-KW"/>
</dbReference>
<evidence type="ECO:0000256" key="4">
    <source>
        <dbReference type="ARBA" id="ARBA00004496"/>
    </source>
</evidence>
<dbReference type="EMBL" id="QFFZ01000043">
    <property type="protein sequence ID" value="TEB09590.1"/>
    <property type="molecule type" value="Genomic_DNA"/>
</dbReference>
<evidence type="ECO:0000256" key="6">
    <source>
        <dbReference type="ARBA" id="ARBA00005412"/>
    </source>
</evidence>
<dbReference type="FunFam" id="3.40.50.1970:FF:000007">
    <property type="entry name" value="Pentafunctional AROM polypeptide"/>
    <property type="match status" value="1"/>
</dbReference>
<comment type="catalytic activity">
    <reaction evidence="1 18">
        <text>7-phospho-2-dehydro-3-deoxy-D-arabino-heptonate = 3-dehydroquinate + phosphate</text>
        <dbReference type="Rhea" id="RHEA:21968"/>
        <dbReference type="ChEBI" id="CHEBI:32364"/>
        <dbReference type="ChEBI" id="CHEBI:43474"/>
        <dbReference type="ChEBI" id="CHEBI:58394"/>
        <dbReference type="EC" id="4.2.3.4"/>
    </reaction>
</comment>
<dbReference type="InterPro" id="IPR056179">
    <property type="entry name" value="DHQS_C"/>
</dbReference>
<organism evidence="21 22">
    <name type="scientific">Pelotomaculum propionicicum</name>
    <dbReference type="NCBI Taxonomy" id="258475"/>
    <lineage>
        <taxon>Bacteria</taxon>
        <taxon>Bacillati</taxon>
        <taxon>Bacillota</taxon>
        <taxon>Clostridia</taxon>
        <taxon>Eubacteriales</taxon>
        <taxon>Desulfotomaculaceae</taxon>
        <taxon>Pelotomaculum</taxon>
    </lineage>
</organism>
<comment type="caution">
    <text evidence="21">The sequence shown here is derived from an EMBL/GenBank/DDBJ whole genome shotgun (WGS) entry which is preliminary data.</text>
</comment>
<evidence type="ECO:0000313" key="21">
    <source>
        <dbReference type="EMBL" id="TEB09590.1"/>
    </source>
</evidence>
<evidence type="ECO:0000256" key="5">
    <source>
        <dbReference type="ARBA" id="ARBA00004661"/>
    </source>
</evidence>
<dbReference type="EC" id="4.2.3.4" evidence="7 18"/>
<keyword evidence="13 18" id="KW-0862">Zinc</keyword>
<dbReference type="GO" id="GO:0008652">
    <property type="term" value="P:amino acid biosynthetic process"/>
    <property type="evidence" value="ECO:0007669"/>
    <property type="project" value="UniProtKB-KW"/>
</dbReference>
<dbReference type="Gene3D" id="3.40.50.1970">
    <property type="match status" value="1"/>
</dbReference>
<feature type="binding site" evidence="18">
    <location>
        <position position="185"/>
    </location>
    <ligand>
        <name>Zn(2+)</name>
        <dbReference type="ChEBI" id="CHEBI:29105"/>
    </ligand>
</feature>
<keyword evidence="10 18" id="KW-0028">Amino-acid biosynthesis</keyword>
<gene>
    <name evidence="18 21" type="primary">aroB</name>
    <name evidence="21" type="ORF">Pmgp_03021</name>
</gene>
<dbReference type="InterPro" id="IPR050071">
    <property type="entry name" value="Dehydroquinate_synthase"/>
</dbReference>
<proteinExistence type="inferred from homology"/>
<feature type="binding site" evidence="18">
    <location>
        <position position="143"/>
    </location>
    <ligand>
        <name>NAD(+)</name>
        <dbReference type="ChEBI" id="CHEBI:57540"/>
    </ligand>
</feature>
<feature type="domain" description="3-dehydroquinate synthase C-terminal" evidence="20">
    <location>
        <begin position="182"/>
        <end position="326"/>
    </location>
</feature>
<comment type="subcellular location">
    <subcellularLocation>
        <location evidence="4 18">Cytoplasm</location>
    </subcellularLocation>
</comment>
<evidence type="ECO:0000256" key="3">
    <source>
        <dbReference type="ARBA" id="ARBA00001947"/>
    </source>
</evidence>
<keyword evidence="16 18" id="KW-0456">Lyase</keyword>
<feature type="binding site" evidence="18">
    <location>
        <position position="265"/>
    </location>
    <ligand>
        <name>Zn(2+)</name>
        <dbReference type="ChEBI" id="CHEBI:29105"/>
    </ligand>
</feature>
<feature type="binding site" evidence="18">
    <location>
        <begin position="106"/>
        <end position="110"/>
    </location>
    <ligand>
        <name>NAD(+)</name>
        <dbReference type="ChEBI" id="CHEBI:57540"/>
    </ligand>
</feature>
<feature type="domain" description="3-dehydroquinate synthase N-terminal" evidence="19">
    <location>
        <begin position="70"/>
        <end position="180"/>
    </location>
</feature>
<feature type="binding site" evidence="18">
    <location>
        <begin position="130"/>
        <end position="131"/>
    </location>
    <ligand>
        <name>NAD(+)</name>
        <dbReference type="ChEBI" id="CHEBI:57540"/>
    </ligand>
</feature>
<dbReference type="InterPro" id="IPR030960">
    <property type="entry name" value="DHQS/DOIS_N"/>
</dbReference>
<accession>A0A4Y7RLH1</accession>
<keyword evidence="12 18" id="KW-0547">Nucleotide-binding</keyword>
<feature type="binding site" evidence="18">
    <location>
        <begin position="72"/>
        <end position="77"/>
    </location>
    <ligand>
        <name>NAD(+)</name>
        <dbReference type="ChEBI" id="CHEBI:57540"/>
    </ligand>
</feature>
<evidence type="ECO:0000256" key="2">
    <source>
        <dbReference type="ARBA" id="ARBA00001911"/>
    </source>
</evidence>
<dbReference type="GO" id="GO:0000166">
    <property type="term" value="F:nucleotide binding"/>
    <property type="evidence" value="ECO:0007669"/>
    <property type="project" value="UniProtKB-KW"/>
</dbReference>
<dbReference type="InterPro" id="IPR016037">
    <property type="entry name" value="DHQ_synth_AroB"/>
</dbReference>
<dbReference type="InterPro" id="IPR030963">
    <property type="entry name" value="DHQ_synth_fam"/>
</dbReference>
<keyword evidence="14 18" id="KW-0520">NAD</keyword>
<keyword evidence="15 18" id="KW-0057">Aromatic amino acid biosynthesis</keyword>
<keyword evidence="17 18" id="KW-0170">Cobalt</keyword>
<dbReference type="SUPFAM" id="SSF56796">
    <property type="entry name" value="Dehydroquinate synthase-like"/>
    <property type="match status" value="1"/>
</dbReference>
<evidence type="ECO:0000256" key="10">
    <source>
        <dbReference type="ARBA" id="ARBA00022605"/>
    </source>
</evidence>
<evidence type="ECO:0000313" key="22">
    <source>
        <dbReference type="Proteomes" id="UP000297597"/>
    </source>
</evidence>
<dbReference type="GO" id="GO:0003856">
    <property type="term" value="F:3-dehydroquinate synthase activity"/>
    <property type="evidence" value="ECO:0007669"/>
    <property type="project" value="UniProtKB-UniRule"/>
</dbReference>
<evidence type="ECO:0000259" key="20">
    <source>
        <dbReference type="Pfam" id="PF24621"/>
    </source>
</evidence>
<keyword evidence="22" id="KW-1185">Reference proteome</keyword>
<name>A0A4Y7RLH1_9FIRM</name>
<protein>
    <recommendedName>
        <fullName evidence="8 18">3-dehydroquinate synthase</fullName>
        <shortName evidence="18">DHQS</shortName>
        <ecNumber evidence="7 18">4.2.3.4</ecNumber>
    </recommendedName>
</protein>
<dbReference type="UniPathway" id="UPA00053">
    <property type="reaction ID" value="UER00085"/>
</dbReference>
<dbReference type="RefSeq" id="WP_134214812.1">
    <property type="nucleotide sequence ID" value="NZ_QFFZ01000043.1"/>
</dbReference>
<evidence type="ECO:0000256" key="1">
    <source>
        <dbReference type="ARBA" id="ARBA00001393"/>
    </source>
</evidence>
<evidence type="ECO:0000256" key="14">
    <source>
        <dbReference type="ARBA" id="ARBA00023027"/>
    </source>
</evidence>
<dbReference type="OrthoDB" id="9806583at2"/>
<keyword evidence="9 18" id="KW-0963">Cytoplasm</keyword>
<comment type="cofactor">
    <cofactor evidence="2 18">
        <name>NAD(+)</name>
        <dbReference type="ChEBI" id="CHEBI:57540"/>
    </cofactor>
</comment>
<evidence type="ECO:0000256" key="13">
    <source>
        <dbReference type="ARBA" id="ARBA00022833"/>
    </source>
</evidence>
<evidence type="ECO:0000259" key="19">
    <source>
        <dbReference type="Pfam" id="PF01761"/>
    </source>
</evidence>
<dbReference type="GO" id="GO:0009423">
    <property type="term" value="P:chorismate biosynthetic process"/>
    <property type="evidence" value="ECO:0007669"/>
    <property type="project" value="UniProtKB-UniRule"/>
</dbReference>